<evidence type="ECO:0000256" key="2">
    <source>
        <dbReference type="SAM" id="Phobius"/>
    </source>
</evidence>
<organism evidence="3 4">
    <name type="scientific">Liparis tanakae</name>
    <name type="common">Tanaka's snailfish</name>
    <dbReference type="NCBI Taxonomy" id="230148"/>
    <lineage>
        <taxon>Eukaryota</taxon>
        <taxon>Metazoa</taxon>
        <taxon>Chordata</taxon>
        <taxon>Craniata</taxon>
        <taxon>Vertebrata</taxon>
        <taxon>Euteleostomi</taxon>
        <taxon>Actinopterygii</taxon>
        <taxon>Neopterygii</taxon>
        <taxon>Teleostei</taxon>
        <taxon>Neoteleostei</taxon>
        <taxon>Acanthomorphata</taxon>
        <taxon>Eupercaria</taxon>
        <taxon>Perciformes</taxon>
        <taxon>Cottioidei</taxon>
        <taxon>Cottales</taxon>
        <taxon>Liparidae</taxon>
        <taxon>Liparis</taxon>
    </lineage>
</organism>
<dbReference type="AlphaFoldDB" id="A0A4Z2EBA0"/>
<keyword evidence="2" id="KW-1133">Transmembrane helix</keyword>
<protein>
    <submittedName>
        <fullName evidence="3">Uncharacterized protein</fullName>
    </submittedName>
</protein>
<keyword evidence="2" id="KW-0472">Membrane</keyword>
<feature type="compositionally biased region" description="Acidic residues" evidence="1">
    <location>
        <begin position="43"/>
        <end position="53"/>
    </location>
</feature>
<evidence type="ECO:0000313" key="3">
    <source>
        <dbReference type="EMBL" id="TNN26116.1"/>
    </source>
</evidence>
<name>A0A4Z2EBA0_9TELE</name>
<reference evidence="3 4" key="1">
    <citation type="submission" date="2019-03" db="EMBL/GenBank/DDBJ databases">
        <title>First draft genome of Liparis tanakae, snailfish: a comprehensive survey of snailfish specific genes.</title>
        <authorList>
            <person name="Kim W."/>
            <person name="Song I."/>
            <person name="Jeong J.-H."/>
            <person name="Kim D."/>
            <person name="Kim S."/>
            <person name="Ryu S."/>
            <person name="Song J.Y."/>
            <person name="Lee S.K."/>
        </authorList>
    </citation>
    <scope>NUCLEOTIDE SEQUENCE [LARGE SCALE GENOMIC DNA]</scope>
    <source>
        <tissue evidence="3">Muscle</tissue>
    </source>
</reference>
<proteinExistence type="predicted"/>
<sequence length="88" mass="9829">MSSFSSSPLQRLHSLLTAKRKTCPGGRERRGWKSCGKRKNEKEEEEEEEEEEDGFVWTECMSVFPSTGAMTVGFSVALLVTLISSSSH</sequence>
<comment type="caution">
    <text evidence="3">The sequence shown here is derived from an EMBL/GenBank/DDBJ whole genome shotgun (WGS) entry which is preliminary data.</text>
</comment>
<evidence type="ECO:0000256" key="1">
    <source>
        <dbReference type="SAM" id="MobiDB-lite"/>
    </source>
</evidence>
<accession>A0A4Z2EBA0</accession>
<dbReference type="Proteomes" id="UP000314294">
    <property type="component" value="Unassembled WGS sequence"/>
</dbReference>
<keyword evidence="4" id="KW-1185">Reference proteome</keyword>
<dbReference type="EMBL" id="SRLO01010934">
    <property type="protein sequence ID" value="TNN26116.1"/>
    <property type="molecule type" value="Genomic_DNA"/>
</dbReference>
<feature type="region of interest" description="Disordered" evidence="1">
    <location>
        <begin position="20"/>
        <end position="53"/>
    </location>
</feature>
<keyword evidence="2" id="KW-0812">Transmembrane</keyword>
<feature type="transmembrane region" description="Helical" evidence="2">
    <location>
        <begin position="63"/>
        <end position="83"/>
    </location>
</feature>
<gene>
    <name evidence="3" type="ORF">EYF80_063747</name>
</gene>
<evidence type="ECO:0000313" key="4">
    <source>
        <dbReference type="Proteomes" id="UP000314294"/>
    </source>
</evidence>